<name>A0ABV1APZ9_9FIRM</name>
<dbReference type="InterPro" id="IPR020476">
    <property type="entry name" value="Nudix_hydrolase"/>
</dbReference>
<evidence type="ECO:0000313" key="9">
    <source>
        <dbReference type="Proteomes" id="UP001446032"/>
    </source>
</evidence>
<protein>
    <submittedName>
        <fullName evidence="8">8-oxo-dGTP diphosphatase</fullName>
    </submittedName>
</protein>
<evidence type="ECO:0000256" key="3">
    <source>
        <dbReference type="ARBA" id="ARBA00022723"/>
    </source>
</evidence>
<evidence type="ECO:0000313" key="8">
    <source>
        <dbReference type="EMBL" id="MEQ2360126.1"/>
    </source>
</evidence>
<dbReference type="InterPro" id="IPR003562">
    <property type="entry name" value="Mutator_MutX_prot"/>
</dbReference>
<evidence type="ECO:0000259" key="7">
    <source>
        <dbReference type="PROSITE" id="PS51462"/>
    </source>
</evidence>
<keyword evidence="4 6" id="KW-0378">Hydrolase</keyword>
<dbReference type="RefSeq" id="WP_118699585.1">
    <property type="nucleotide sequence ID" value="NZ_JBBMEI010000101.1"/>
</dbReference>
<gene>
    <name evidence="8" type="ORF">WMO75_17710</name>
</gene>
<comment type="caution">
    <text evidence="8">The sequence shown here is derived from an EMBL/GenBank/DDBJ whole genome shotgun (WGS) entry which is preliminary data.</text>
</comment>
<dbReference type="PROSITE" id="PS51462">
    <property type="entry name" value="NUDIX"/>
    <property type="match status" value="1"/>
</dbReference>
<evidence type="ECO:0000256" key="6">
    <source>
        <dbReference type="RuleBase" id="RU003476"/>
    </source>
</evidence>
<dbReference type="InterPro" id="IPR015797">
    <property type="entry name" value="NUDIX_hydrolase-like_dom_sf"/>
</dbReference>
<comment type="cofactor">
    <cofactor evidence="1">
        <name>Mg(2+)</name>
        <dbReference type="ChEBI" id="CHEBI:18420"/>
    </cofactor>
</comment>
<dbReference type="CDD" id="cd18886">
    <property type="entry name" value="NUDIX_MutT_Nudt1"/>
    <property type="match status" value="1"/>
</dbReference>
<evidence type="ECO:0000256" key="2">
    <source>
        <dbReference type="ARBA" id="ARBA00005582"/>
    </source>
</evidence>
<dbReference type="Gene3D" id="3.90.79.10">
    <property type="entry name" value="Nucleoside Triphosphate Pyrophosphohydrolase"/>
    <property type="match status" value="1"/>
</dbReference>
<comment type="similarity">
    <text evidence="2 6">Belongs to the Nudix hydrolase family.</text>
</comment>
<proteinExistence type="inferred from homology"/>
<dbReference type="SUPFAM" id="SSF55811">
    <property type="entry name" value="Nudix"/>
    <property type="match status" value="1"/>
</dbReference>
<keyword evidence="5" id="KW-0460">Magnesium</keyword>
<accession>A0ABV1APZ9</accession>
<dbReference type="PANTHER" id="PTHR43758">
    <property type="entry name" value="7,8-DIHYDRO-8-OXOGUANINE TRIPHOSPHATASE"/>
    <property type="match status" value="1"/>
</dbReference>
<organism evidence="8 9">
    <name type="scientific">Blautia intestinihominis</name>
    <dbReference type="NCBI Taxonomy" id="3133152"/>
    <lineage>
        <taxon>Bacteria</taxon>
        <taxon>Bacillati</taxon>
        <taxon>Bacillota</taxon>
        <taxon>Clostridia</taxon>
        <taxon>Lachnospirales</taxon>
        <taxon>Lachnospiraceae</taxon>
        <taxon>Blautia</taxon>
    </lineage>
</organism>
<reference evidence="8 9" key="1">
    <citation type="submission" date="2024-03" db="EMBL/GenBank/DDBJ databases">
        <title>Human intestinal bacterial collection.</title>
        <authorList>
            <person name="Pauvert C."/>
            <person name="Hitch T.C.A."/>
            <person name="Clavel T."/>
        </authorList>
    </citation>
    <scope>NUCLEOTIDE SEQUENCE [LARGE SCALE GENOMIC DNA]</scope>
    <source>
        <strain evidence="8 9">CLA-AA-H95</strain>
    </source>
</reference>
<dbReference type="PANTHER" id="PTHR43758:SF2">
    <property type="entry name" value="OXIDIZED PURINE NUCLEOSIDE TRIPHOSPHATE HYDROLASE"/>
    <property type="match status" value="1"/>
</dbReference>
<dbReference type="PRINTS" id="PR01402">
    <property type="entry name" value="MUTATORMUTX"/>
</dbReference>
<sequence>MTTTTLCYIENDNKYLMLHRVKKKNDMNEGKWIGVGGHVESQETPEECLVREVKEETGLTLTSYKFRGLVTFINSESESELMCVFTADGYTGELIECNEGELCWIDKARVSELPAWEGDRVFLDLLLSGEERFFSAKLQYEGDRLVETKINLY</sequence>
<feature type="domain" description="Nudix hydrolase" evidence="7">
    <location>
        <begin position="1"/>
        <end position="128"/>
    </location>
</feature>
<evidence type="ECO:0000256" key="4">
    <source>
        <dbReference type="ARBA" id="ARBA00022801"/>
    </source>
</evidence>
<dbReference type="EMBL" id="JBBMEI010000101">
    <property type="protein sequence ID" value="MEQ2360126.1"/>
    <property type="molecule type" value="Genomic_DNA"/>
</dbReference>
<dbReference type="Proteomes" id="UP001446032">
    <property type="component" value="Unassembled WGS sequence"/>
</dbReference>
<dbReference type="PROSITE" id="PS00893">
    <property type="entry name" value="NUDIX_BOX"/>
    <property type="match status" value="1"/>
</dbReference>
<dbReference type="InterPro" id="IPR000086">
    <property type="entry name" value="NUDIX_hydrolase_dom"/>
</dbReference>
<dbReference type="PRINTS" id="PR00502">
    <property type="entry name" value="NUDIXFAMILY"/>
</dbReference>
<evidence type="ECO:0000256" key="5">
    <source>
        <dbReference type="ARBA" id="ARBA00022842"/>
    </source>
</evidence>
<evidence type="ECO:0000256" key="1">
    <source>
        <dbReference type="ARBA" id="ARBA00001946"/>
    </source>
</evidence>
<dbReference type="InterPro" id="IPR020084">
    <property type="entry name" value="NUDIX_hydrolase_CS"/>
</dbReference>
<keyword evidence="3" id="KW-0479">Metal-binding</keyword>
<keyword evidence="9" id="KW-1185">Reference proteome</keyword>
<dbReference type="Pfam" id="PF00293">
    <property type="entry name" value="NUDIX"/>
    <property type="match status" value="1"/>
</dbReference>